<evidence type="ECO:0000256" key="1">
    <source>
        <dbReference type="SAM" id="MobiDB-lite"/>
    </source>
</evidence>
<evidence type="ECO:0000313" key="2">
    <source>
        <dbReference type="EMBL" id="KAJ8541731.1"/>
    </source>
</evidence>
<gene>
    <name evidence="2" type="ORF">K7X08_002547</name>
</gene>
<organism evidence="2 3">
    <name type="scientific">Anisodus acutangulus</name>
    <dbReference type="NCBI Taxonomy" id="402998"/>
    <lineage>
        <taxon>Eukaryota</taxon>
        <taxon>Viridiplantae</taxon>
        <taxon>Streptophyta</taxon>
        <taxon>Embryophyta</taxon>
        <taxon>Tracheophyta</taxon>
        <taxon>Spermatophyta</taxon>
        <taxon>Magnoliopsida</taxon>
        <taxon>eudicotyledons</taxon>
        <taxon>Gunneridae</taxon>
        <taxon>Pentapetalae</taxon>
        <taxon>asterids</taxon>
        <taxon>lamiids</taxon>
        <taxon>Solanales</taxon>
        <taxon>Solanaceae</taxon>
        <taxon>Solanoideae</taxon>
        <taxon>Hyoscyameae</taxon>
        <taxon>Anisodus</taxon>
    </lineage>
</organism>
<dbReference type="Proteomes" id="UP001152561">
    <property type="component" value="Unassembled WGS sequence"/>
</dbReference>
<accession>A0A9Q1R7D7</accession>
<feature type="region of interest" description="Disordered" evidence="1">
    <location>
        <begin position="90"/>
        <end position="168"/>
    </location>
</feature>
<comment type="caution">
    <text evidence="2">The sequence shown here is derived from an EMBL/GenBank/DDBJ whole genome shotgun (WGS) entry which is preliminary data.</text>
</comment>
<feature type="compositionally biased region" description="Acidic residues" evidence="1">
    <location>
        <begin position="142"/>
        <end position="151"/>
    </location>
</feature>
<proteinExistence type="predicted"/>
<feature type="compositionally biased region" description="Acidic residues" evidence="1">
    <location>
        <begin position="115"/>
        <end position="134"/>
    </location>
</feature>
<dbReference type="AlphaFoldDB" id="A0A9Q1R7D7"/>
<reference evidence="3" key="1">
    <citation type="journal article" date="2023" name="Proc. Natl. Acad. Sci. U.S.A.">
        <title>Genomic and structural basis for evolution of tropane alkaloid biosynthesis.</title>
        <authorList>
            <person name="Wanga Y.-J."/>
            <person name="Taina T."/>
            <person name="Yua J.-Y."/>
            <person name="Lia J."/>
            <person name="Xua B."/>
            <person name="Chenc J."/>
            <person name="D'Auriad J.C."/>
            <person name="Huanga J.-P."/>
            <person name="Huanga S.-X."/>
        </authorList>
    </citation>
    <scope>NUCLEOTIDE SEQUENCE [LARGE SCALE GENOMIC DNA]</scope>
    <source>
        <strain evidence="3">cv. KIB-2019</strain>
    </source>
</reference>
<protein>
    <submittedName>
        <fullName evidence="2">Uncharacterized protein</fullName>
    </submittedName>
</protein>
<dbReference type="EMBL" id="JAJAGQ010000015">
    <property type="protein sequence ID" value="KAJ8541731.1"/>
    <property type="molecule type" value="Genomic_DNA"/>
</dbReference>
<name>A0A9Q1R7D7_9SOLA</name>
<dbReference type="OrthoDB" id="1306244at2759"/>
<evidence type="ECO:0000313" key="3">
    <source>
        <dbReference type="Proteomes" id="UP001152561"/>
    </source>
</evidence>
<keyword evidence="3" id="KW-1185">Reference proteome</keyword>
<sequence>MGVIMKREMRETRVGQGRRVFFGSTLTRYVRHHGVFEEEADYWLQVLTHWEDVTRSRHPDNIQGMTLSTAQCHAMNDSIIENMYAMQRLHGQDFKEPVNDDVPTPEPEPHVEPTSGEEDEVAVQESEHENDDGDSDHVPTGNEDEKDDDDQSVGTARDANYIASEDDE</sequence>